<evidence type="ECO:0000259" key="10">
    <source>
        <dbReference type="Pfam" id="PF07730"/>
    </source>
</evidence>
<dbReference type="AlphaFoldDB" id="A0A2X4RJ34"/>
<feature type="transmembrane region" description="Helical" evidence="9">
    <location>
        <begin position="146"/>
        <end position="164"/>
    </location>
</feature>
<evidence type="ECO:0000256" key="8">
    <source>
        <dbReference type="ARBA" id="ARBA00023012"/>
    </source>
</evidence>
<dbReference type="PANTHER" id="PTHR24421">
    <property type="entry name" value="NITRATE/NITRITE SENSOR PROTEIN NARX-RELATED"/>
    <property type="match status" value="1"/>
</dbReference>
<dbReference type="InterPro" id="IPR011712">
    <property type="entry name" value="Sig_transdc_His_kin_sub3_dim/P"/>
</dbReference>
<reference evidence="11 12" key="1">
    <citation type="submission" date="2018-06" db="EMBL/GenBank/DDBJ databases">
        <authorList>
            <consortium name="Pathogen Informatics"/>
            <person name="Doyle S."/>
        </authorList>
    </citation>
    <scope>NUCLEOTIDE SEQUENCE [LARGE SCALE GENOMIC DNA]</scope>
    <source>
        <strain evidence="11 12">NCTC10288</strain>
    </source>
</reference>
<evidence type="ECO:0000256" key="1">
    <source>
        <dbReference type="ARBA" id="ARBA00000085"/>
    </source>
</evidence>
<feature type="transmembrane region" description="Helical" evidence="9">
    <location>
        <begin position="84"/>
        <end position="111"/>
    </location>
</feature>
<dbReference type="GO" id="GO:0046983">
    <property type="term" value="F:protein dimerization activity"/>
    <property type="evidence" value="ECO:0007669"/>
    <property type="project" value="InterPro"/>
</dbReference>
<evidence type="ECO:0000256" key="7">
    <source>
        <dbReference type="ARBA" id="ARBA00022840"/>
    </source>
</evidence>
<keyword evidence="7" id="KW-0067">ATP-binding</keyword>
<gene>
    <name evidence="11" type="primary">tcsS1_2</name>
    <name evidence="11" type="ORF">NCTC10288_00604</name>
</gene>
<feature type="domain" description="Signal transduction histidine kinase subgroup 3 dimerisation and phosphoacceptor" evidence="10">
    <location>
        <begin position="199"/>
        <end position="263"/>
    </location>
</feature>
<comment type="catalytic activity">
    <reaction evidence="1">
        <text>ATP + protein L-histidine = ADP + protein N-phospho-L-histidine.</text>
        <dbReference type="EC" id="2.7.13.3"/>
    </reaction>
</comment>
<dbReference type="PANTHER" id="PTHR24421:SF10">
    <property type="entry name" value="NITRATE_NITRITE SENSOR PROTEIN NARQ"/>
    <property type="match status" value="1"/>
</dbReference>
<dbReference type="GO" id="GO:0016020">
    <property type="term" value="C:membrane"/>
    <property type="evidence" value="ECO:0007669"/>
    <property type="project" value="InterPro"/>
</dbReference>
<evidence type="ECO:0000256" key="4">
    <source>
        <dbReference type="ARBA" id="ARBA00022679"/>
    </source>
</evidence>
<proteinExistence type="predicted"/>
<evidence type="ECO:0000313" key="12">
    <source>
        <dbReference type="Proteomes" id="UP000249264"/>
    </source>
</evidence>
<dbReference type="EC" id="2.7.13.3" evidence="2"/>
<dbReference type="EMBL" id="LS483460">
    <property type="protein sequence ID" value="SQH99028.1"/>
    <property type="molecule type" value="Genomic_DNA"/>
</dbReference>
<dbReference type="SUPFAM" id="SSF55874">
    <property type="entry name" value="ATPase domain of HSP90 chaperone/DNA topoisomerase II/histidine kinase"/>
    <property type="match status" value="1"/>
</dbReference>
<dbReference type="GO" id="GO:0000155">
    <property type="term" value="F:phosphorelay sensor kinase activity"/>
    <property type="evidence" value="ECO:0007669"/>
    <property type="project" value="InterPro"/>
</dbReference>
<evidence type="ECO:0000256" key="3">
    <source>
        <dbReference type="ARBA" id="ARBA00022553"/>
    </source>
</evidence>
<keyword evidence="4 11" id="KW-0808">Transferase</keyword>
<evidence type="ECO:0000256" key="6">
    <source>
        <dbReference type="ARBA" id="ARBA00022777"/>
    </source>
</evidence>
<keyword evidence="9" id="KW-1133">Transmembrane helix</keyword>
<evidence type="ECO:0000256" key="5">
    <source>
        <dbReference type="ARBA" id="ARBA00022741"/>
    </source>
</evidence>
<keyword evidence="8" id="KW-0902">Two-component regulatory system</keyword>
<dbReference type="GO" id="GO:0005524">
    <property type="term" value="F:ATP binding"/>
    <property type="evidence" value="ECO:0007669"/>
    <property type="project" value="UniProtKB-KW"/>
</dbReference>
<evidence type="ECO:0000313" key="11">
    <source>
        <dbReference type="EMBL" id="SQH99028.1"/>
    </source>
</evidence>
<keyword evidence="6 11" id="KW-0418">Kinase</keyword>
<name>A0A2X4RJ34_9CORY</name>
<keyword evidence="5" id="KW-0547">Nucleotide-binding</keyword>
<feature type="transmembrane region" description="Helical" evidence="9">
    <location>
        <begin position="12"/>
        <end position="31"/>
    </location>
</feature>
<dbReference type="InterPro" id="IPR036890">
    <property type="entry name" value="HATPase_C_sf"/>
</dbReference>
<keyword evidence="9" id="KW-0812">Transmembrane</keyword>
<evidence type="ECO:0000256" key="9">
    <source>
        <dbReference type="SAM" id="Phobius"/>
    </source>
</evidence>
<dbReference type="Gene3D" id="1.20.5.1930">
    <property type="match status" value="1"/>
</dbReference>
<dbReference type="STRING" id="38301.NX84_10315"/>
<feature type="transmembrane region" description="Helical" evidence="9">
    <location>
        <begin position="43"/>
        <end position="64"/>
    </location>
</feature>
<dbReference type="Pfam" id="PF07730">
    <property type="entry name" value="HisKA_3"/>
    <property type="match status" value="1"/>
</dbReference>
<protein>
    <recommendedName>
        <fullName evidence="2">histidine kinase</fullName>
        <ecNumber evidence="2">2.7.13.3</ecNumber>
    </recommendedName>
</protein>
<sequence>MTTMTRKTRPLWITVLLIMLCVVADMATWILQIETFEVTDREIYVTSFMILFAVVTWVLLPFALHHSRRERNIHEEYPGHPVALIAALLVLALGGFRPLSLSVLVVLISLISRGRLRWSLAGTVVLVVSYVTVMAVPYLHLSYLSVFGYGFFGIIVLVVAWITGSVRAQRRQREVTLVSLAELNEDQLRSREERARLEERTRIARDIHDSLSHRLSLISVYAGGLSYRKDADPERIAEAADTIQSEAKAAVEDLRGVIKALRVDDRVDPRASIEEHIERARAAGTKVRYEKGDVDKLSTLAAHTLGRAVQEGLTNARKYAPGQKVRLTVENEEDKVRVTMQNKKVADQPESGGGNGLLGLEERARLAGGTFTVLDDASTFTWVLELPEEASAQ</sequence>
<keyword evidence="9" id="KW-0472">Membrane</keyword>
<dbReference type="Proteomes" id="UP000249264">
    <property type="component" value="Chromosome 1"/>
</dbReference>
<accession>A0A2X4RJ34</accession>
<dbReference type="InterPro" id="IPR050482">
    <property type="entry name" value="Sensor_HK_TwoCompSys"/>
</dbReference>
<feature type="transmembrane region" description="Helical" evidence="9">
    <location>
        <begin position="118"/>
        <end position="140"/>
    </location>
</feature>
<organism evidence="11 12">
    <name type="scientific">Corynebacterium minutissimum</name>
    <dbReference type="NCBI Taxonomy" id="38301"/>
    <lineage>
        <taxon>Bacteria</taxon>
        <taxon>Bacillati</taxon>
        <taxon>Actinomycetota</taxon>
        <taxon>Actinomycetes</taxon>
        <taxon>Mycobacteriales</taxon>
        <taxon>Corynebacteriaceae</taxon>
        <taxon>Corynebacterium</taxon>
    </lineage>
</organism>
<evidence type="ECO:0000256" key="2">
    <source>
        <dbReference type="ARBA" id="ARBA00012438"/>
    </source>
</evidence>
<dbReference type="Gene3D" id="3.30.565.10">
    <property type="entry name" value="Histidine kinase-like ATPase, C-terminal domain"/>
    <property type="match status" value="1"/>
</dbReference>
<dbReference type="KEGG" id="cmin:NCTC10288_00604"/>
<keyword evidence="3" id="KW-0597">Phosphoprotein</keyword>